<feature type="transmembrane region" description="Helical" evidence="11">
    <location>
        <begin position="40"/>
        <end position="61"/>
    </location>
</feature>
<protein>
    <recommendedName>
        <fullName evidence="3">histidine kinase</fullName>
        <ecNumber evidence="3">2.7.13.3</ecNumber>
    </recommendedName>
</protein>
<dbReference type="SMART" id="SM00387">
    <property type="entry name" value="HATPase_c"/>
    <property type="match status" value="1"/>
</dbReference>
<dbReference type="GO" id="GO:0000155">
    <property type="term" value="F:phosphorelay sensor kinase activity"/>
    <property type="evidence" value="ECO:0007669"/>
    <property type="project" value="TreeGrafter"/>
</dbReference>
<dbReference type="InterPro" id="IPR036890">
    <property type="entry name" value="HATPase_C_sf"/>
</dbReference>
<proteinExistence type="predicted"/>
<comment type="subcellular location">
    <subcellularLocation>
        <location evidence="2">Cell membrane</location>
        <topology evidence="2">Multi-pass membrane protein</topology>
    </subcellularLocation>
</comment>
<dbReference type="EC" id="2.7.13.3" evidence="3"/>
<dbReference type="AlphaFoldDB" id="A0A1I0FLE0"/>
<dbReference type="PROSITE" id="PS50109">
    <property type="entry name" value="HIS_KIN"/>
    <property type="match status" value="1"/>
</dbReference>
<dbReference type="SUPFAM" id="SSF55874">
    <property type="entry name" value="ATPase domain of HSP90 chaperone/DNA topoisomerase II/histidine kinase"/>
    <property type="match status" value="1"/>
</dbReference>
<dbReference type="PANTHER" id="PTHR45453:SF2">
    <property type="entry name" value="HISTIDINE KINASE"/>
    <property type="match status" value="1"/>
</dbReference>
<dbReference type="OrthoDB" id="9780487at2"/>
<evidence type="ECO:0000313" key="14">
    <source>
        <dbReference type="Proteomes" id="UP000198558"/>
    </source>
</evidence>
<evidence type="ECO:0000256" key="7">
    <source>
        <dbReference type="ARBA" id="ARBA00022777"/>
    </source>
</evidence>
<evidence type="ECO:0000313" key="13">
    <source>
        <dbReference type="EMBL" id="SET59107.1"/>
    </source>
</evidence>
<evidence type="ECO:0000256" key="5">
    <source>
        <dbReference type="ARBA" id="ARBA00022679"/>
    </source>
</evidence>
<keyword evidence="8 11" id="KW-1133">Transmembrane helix</keyword>
<keyword evidence="14" id="KW-1185">Reference proteome</keyword>
<dbReference type="InterPro" id="IPR003594">
    <property type="entry name" value="HATPase_dom"/>
</dbReference>
<keyword evidence="10 11" id="KW-0472">Membrane</keyword>
<evidence type="ECO:0000259" key="12">
    <source>
        <dbReference type="PROSITE" id="PS50109"/>
    </source>
</evidence>
<reference evidence="14" key="1">
    <citation type="submission" date="2016-10" db="EMBL/GenBank/DDBJ databases">
        <authorList>
            <person name="Varghese N."/>
            <person name="Submissions S."/>
        </authorList>
    </citation>
    <scope>NUCLEOTIDE SEQUENCE [LARGE SCALE GENOMIC DNA]</scope>
    <source>
        <strain evidence="14">DSM 1551</strain>
    </source>
</reference>
<evidence type="ECO:0000256" key="4">
    <source>
        <dbReference type="ARBA" id="ARBA00022475"/>
    </source>
</evidence>
<evidence type="ECO:0000256" key="6">
    <source>
        <dbReference type="ARBA" id="ARBA00022692"/>
    </source>
</evidence>
<evidence type="ECO:0000256" key="9">
    <source>
        <dbReference type="ARBA" id="ARBA00023012"/>
    </source>
</evidence>
<dbReference type="GO" id="GO:0005886">
    <property type="term" value="C:plasma membrane"/>
    <property type="evidence" value="ECO:0007669"/>
    <property type="project" value="UniProtKB-SubCell"/>
</dbReference>
<dbReference type="GO" id="GO:0004721">
    <property type="term" value="F:phosphoprotein phosphatase activity"/>
    <property type="evidence" value="ECO:0007669"/>
    <property type="project" value="TreeGrafter"/>
</dbReference>
<evidence type="ECO:0000256" key="3">
    <source>
        <dbReference type="ARBA" id="ARBA00012438"/>
    </source>
</evidence>
<dbReference type="GO" id="GO:0016036">
    <property type="term" value="P:cellular response to phosphate starvation"/>
    <property type="evidence" value="ECO:0007669"/>
    <property type="project" value="TreeGrafter"/>
</dbReference>
<name>A0A1I0FLE0_9FIRM</name>
<dbReference type="InterPro" id="IPR050351">
    <property type="entry name" value="BphY/WalK/GraS-like"/>
</dbReference>
<dbReference type="Gene3D" id="3.30.565.10">
    <property type="entry name" value="Histidine kinase-like ATPase, C-terminal domain"/>
    <property type="match status" value="1"/>
</dbReference>
<organism evidence="13 14">
    <name type="scientific">Thomasclavelia cocleata</name>
    <dbReference type="NCBI Taxonomy" id="69824"/>
    <lineage>
        <taxon>Bacteria</taxon>
        <taxon>Bacillati</taxon>
        <taxon>Bacillota</taxon>
        <taxon>Erysipelotrichia</taxon>
        <taxon>Erysipelotrichales</taxon>
        <taxon>Coprobacillaceae</taxon>
        <taxon>Thomasclavelia</taxon>
    </lineage>
</organism>
<keyword evidence="6 11" id="KW-0812">Transmembrane</keyword>
<sequence>MINYLKEHMLQNIIYILIIVFINVYFIYLCGRNLYMDDLLYLDIILVFLGFVLLVISYLRYQQVERIYQRNSFLTSNKLKEYLPKQTIKIIEKNNFYYSNENNYLRGQIQELSDYITKWSHETKLPIASLRLMNERNNDLILKKEMRLVIEQIQLLVNIMLISSKLRNPENDIKIEKILISQVIKEAIKHHSYFLINDHFTINLKVENEYVYSDRRWLTYMLDQFITNSIKYKSNNPKLTFVVKQNEKKLTLIIEDNGIGISKEDVPYIFDCGFIGHNLRDGDYRSTGMGLYFVKEIAKKLEIRVLIDENFNSGSRFILEFVDNAKYFLLDY</sequence>
<dbReference type="Pfam" id="PF02518">
    <property type="entry name" value="HATPase_c"/>
    <property type="match status" value="1"/>
</dbReference>
<dbReference type="EMBL" id="FOIN01000020">
    <property type="protein sequence ID" value="SET59107.1"/>
    <property type="molecule type" value="Genomic_DNA"/>
</dbReference>
<gene>
    <name evidence="13" type="ORF">SAMN04489758_12039</name>
</gene>
<dbReference type="PANTHER" id="PTHR45453">
    <property type="entry name" value="PHOSPHATE REGULON SENSOR PROTEIN PHOR"/>
    <property type="match status" value="1"/>
</dbReference>
<evidence type="ECO:0000256" key="10">
    <source>
        <dbReference type="ARBA" id="ARBA00023136"/>
    </source>
</evidence>
<feature type="transmembrane region" description="Helical" evidence="11">
    <location>
        <begin position="12"/>
        <end position="28"/>
    </location>
</feature>
<keyword evidence="5" id="KW-0808">Transferase</keyword>
<comment type="catalytic activity">
    <reaction evidence="1">
        <text>ATP + protein L-histidine = ADP + protein N-phospho-L-histidine.</text>
        <dbReference type="EC" id="2.7.13.3"/>
    </reaction>
</comment>
<evidence type="ECO:0000256" key="2">
    <source>
        <dbReference type="ARBA" id="ARBA00004651"/>
    </source>
</evidence>
<dbReference type="InterPro" id="IPR005467">
    <property type="entry name" value="His_kinase_dom"/>
</dbReference>
<keyword evidence="9" id="KW-0902">Two-component regulatory system</keyword>
<keyword evidence="4" id="KW-1003">Cell membrane</keyword>
<keyword evidence="7 13" id="KW-0418">Kinase</keyword>
<feature type="domain" description="Histidine kinase" evidence="12">
    <location>
        <begin position="118"/>
        <end position="325"/>
    </location>
</feature>
<evidence type="ECO:0000256" key="8">
    <source>
        <dbReference type="ARBA" id="ARBA00022989"/>
    </source>
</evidence>
<accession>A0A1I0FLE0</accession>
<evidence type="ECO:0000256" key="1">
    <source>
        <dbReference type="ARBA" id="ARBA00000085"/>
    </source>
</evidence>
<dbReference type="Proteomes" id="UP000198558">
    <property type="component" value="Unassembled WGS sequence"/>
</dbReference>
<evidence type="ECO:0000256" key="11">
    <source>
        <dbReference type="SAM" id="Phobius"/>
    </source>
</evidence>